<accession>A0ABD6DNJ0</accession>
<evidence type="ECO:0000256" key="1">
    <source>
        <dbReference type="SAM" id="MobiDB-lite"/>
    </source>
</evidence>
<feature type="compositionally biased region" description="Polar residues" evidence="1">
    <location>
        <begin position="1"/>
        <end position="11"/>
    </location>
</feature>
<sequence>MDTDQTRNYSAGTGDADDSKATGDPASLSEMLGVLDSRPRRRILFTLLHEDGKVPIESLARTVAAPEFSPVADGETRSDRETV</sequence>
<comment type="caution">
    <text evidence="2">The sequence shown here is derived from an EMBL/GenBank/DDBJ whole genome shotgun (WGS) entry which is preliminary data.</text>
</comment>
<evidence type="ECO:0000313" key="2">
    <source>
        <dbReference type="EMBL" id="MFD1647636.1"/>
    </source>
</evidence>
<feature type="region of interest" description="Disordered" evidence="1">
    <location>
        <begin position="1"/>
        <end position="33"/>
    </location>
</feature>
<organism evidence="2 3">
    <name type="scientific">Haloarchaeobius litoreus</name>
    <dbReference type="NCBI Taxonomy" id="755306"/>
    <lineage>
        <taxon>Archaea</taxon>
        <taxon>Methanobacteriati</taxon>
        <taxon>Methanobacteriota</taxon>
        <taxon>Stenosarchaea group</taxon>
        <taxon>Halobacteria</taxon>
        <taxon>Halobacteriales</taxon>
        <taxon>Halorubellaceae</taxon>
        <taxon>Haloarchaeobius</taxon>
    </lineage>
</organism>
<dbReference type="EMBL" id="JBHUDO010000004">
    <property type="protein sequence ID" value="MFD1647636.1"/>
    <property type="molecule type" value="Genomic_DNA"/>
</dbReference>
<gene>
    <name evidence="2" type="ORF">ACFSBL_18240</name>
</gene>
<dbReference type="Proteomes" id="UP001597034">
    <property type="component" value="Unassembled WGS sequence"/>
</dbReference>
<reference evidence="2 3" key="1">
    <citation type="journal article" date="2019" name="Int. J. Syst. Evol. Microbiol.">
        <title>The Global Catalogue of Microorganisms (GCM) 10K type strain sequencing project: providing services to taxonomists for standard genome sequencing and annotation.</title>
        <authorList>
            <consortium name="The Broad Institute Genomics Platform"/>
            <consortium name="The Broad Institute Genome Sequencing Center for Infectious Disease"/>
            <person name="Wu L."/>
            <person name="Ma J."/>
        </authorList>
    </citation>
    <scope>NUCLEOTIDE SEQUENCE [LARGE SCALE GENOMIC DNA]</scope>
    <source>
        <strain evidence="2 3">CGMCC 1.10390</strain>
    </source>
</reference>
<dbReference type="AlphaFoldDB" id="A0ABD6DNJ0"/>
<name>A0ABD6DNJ0_9EURY</name>
<protein>
    <recommendedName>
        <fullName evidence="4">ArsR family transcriptional regulator</fullName>
    </recommendedName>
</protein>
<keyword evidence="3" id="KW-1185">Reference proteome</keyword>
<proteinExistence type="predicted"/>
<evidence type="ECO:0000313" key="3">
    <source>
        <dbReference type="Proteomes" id="UP001597034"/>
    </source>
</evidence>
<dbReference type="RefSeq" id="WP_256401883.1">
    <property type="nucleotide sequence ID" value="NZ_JANHJR010000004.1"/>
</dbReference>
<evidence type="ECO:0008006" key="4">
    <source>
        <dbReference type="Google" id="ProtNLM"/>
    </source>
</evidence>